<reference evidence="1" key="1">
    <citation type="submission" date="2018-06" db="EMBL/GenBank/DDBJ databases">
        <authorList>
            <person name="Zhirakovskaya E."/>
        </authorList>
    </citation>
    <scope>NUCLEOTIDE SEQUENCE</scope>
</reference>
<dbReference type="EMBL" id="UOEI01000478">
    <property type="protein sequence ID" value="VAW06566.1"/>
    <property type="molecule type" value="Genomic_DNA"/>
</dbReference>
<dbReference type="SUPFAM" id="SSF56042">
    <property type="entry name" value="PurM C-terminal domain-like"/>
    <property type="match status" value="1"/>
</dbReference>
<protein>
    <recommendedName>
        <fullName evidence="2">Selenide, water dikinase</fullName>
    </recommendedName>
</protein>
<organism evidence="1">
    <name type="scientific">hydrothermal vent metagenome</name>
    <dbReference type="NCBI Taxonomy" id="652676"/>
    <lineage>
        <taxon>unclassified sequences</taxon>
        <taxon>metagenomes</taxon>
        <taxon>ecological metagenomes</taxon>
    </lineage>
</organism>
<accession>A0A3B0THN8</accession>
<sequence length="100" mass="10448">AQVPVLTGVEDLIEQGMVPGGSKRNLSATEPMCSFGPLGREARILLADAQTSGGLLLAIDEPLEAALHQALEDVSVPGWTIGRIVERSFEHGPSGIITTS</sequence>
<dbReference type="Gene3D" id="3.90.650.10">
    <property type="entry name" value="PurM-like C-terminal domain"/>
    <property type="match status" value="1"/>
</dbReference>
<dbReference type="InterPro" id="IPR036676">
    <property type="entry name" value="PurM-like_C_sf"/>
</dbReference>
<name>A0A3B0THN8_9ZZZZ</name>
<gene>
    <name evidence="1" type="ORF">MNBD_ACTINO01-2082</name>
</gene>
<proteinExistence type="predicted"/>
<evidence type="ECO:0000313" key="1">
    <source>
        <dbReference type="EMBL" id="VAW06566.1"/>
    </source>
</evidence>
<feature type="non-terminal residue" evidence="1">
    <location>
        <position position="1"/>
    </location>
</feature>
<evidence type="ECO:0008006" key="2">
    <source>
        <dbReference type="Google" id="ProtNLM"/>
    </source>
</evidence>
<dbReference type="AlphaFoldDB" id="A0A3B0THN8"/>